<feature type="transmembrane region" description="Helical" evidence="2">
    <location>
        <begin position="456"/>
        <end position="478"/>
    </location>
</feature>
<feature type="region of interest" description="Disordered" evidence="1">
    <location>
        <begin position="846"/>
        <end position="973"/>
    </location>
</feature>
<reference evidence="3" key="1">
    <citation type="submission" date="2018-04" db="EMBL/GenBank/DDBJ databases">
        <title>Whole genome sequencing of Hypsizygus marmoreus.</title>
        <authorList>
            <person name="Choi I.-G."/>
            <person name="Min B."/>
            <person name="Kim J.-G."/>
            <person name="Kim S."/>
            <person name="Oh Y.-L."/>
            <person name="Kong W.-S."/>
            <person name="Park H."/>
            <person name="Jeong J."/>
            <person name="Song E.-S."/>
        </authorList>
    </citation>
    <scope>NUCLEOTIDE SEQUENCE [LARGE SCALE GENOMIC DNA]</scope>
    <source>
        <strain evidence="3">51987-8</strain>
    </source>
</reference>
<dbReference type="EMBL" id="LUEZ02000009">
    <property type="protein sequence ID" value="RDB30107.1"/>
    <property type="molecule type" value="Genomic_DNA"/>
</dbReference>
<dbReference type="InParanoid" id="A0A369KB65"/>
<feature type="transmembrane region" description="Helical" evidence="2">
    <location>
        <begin position="360"/>
        <end position="380"/>
    </location>
</feature>
<dbReference type="AlphaFoldDB" id="A0A369KB65"/>
<dbReference type="Proteomes" id="UP000076154">
    <property type="component" value="Unassembled WGS sequence"/>
</dbReference>
<protein>
    <submittedName>
        <fullName evidence="3">Uncharacterized protein</fullName>
    </submittedName>
</protein>
<feature type="transmembrane region" description="Helical" evidence="2">
    <location>
        <begin position="330"/>
        <end position="348"/>
    </location>
</feature>
<feature type="region of interest" description="Disordered" evidence="1">
    <location>
        <begin position="141"/>
        <end position="160"/>
    </location>
</feature>
<organism evidence="3 4">
    <name type="scientific">Hypsizygus marmoreus</name>
    <name type="common">White beech mushroom</name>
    <name type="synonym">Agaricus marmoreus</name>
    <dbReference type="NCBI Taxonomy" id="39966"/>
    <lineage>
        <taxon>Eukaryota</taxon>
        <taxon>Fungi</taxon>
        <taxon>Dikarya</taxon>
        <taxon>Basidiomycota</taxon>
        <taxon>Agaricomycotina</taxon>
        <taxon>Agaricomycetes</taxon>
        <taxon>Agaricomycetidae</taxon>
        <taxon>Agaricales</taxon>
        <taxon>Tricholomatineae</taxon>
        <taxon>Lyophyllaceae</taxon>
        <taxon>Hypsizygus</taxon>
    </lineage>
</organism>
<keyword evidence="2" id="KW-0472">Membrane</keyword>
<feature type="compositionally biased region" description="Pro residues" evidence="1">
    <location>
        <begin position="517"/>
        <end position="527"/>
    </location>
</feature>
<sequence>MEIQRPEYDDRQEGHRHEGMRITGSASLQDRYDSEHNERGQQLLGRDHANSDVFIIDDGAPGSELRDHFLIPRSISREQYSPVAPLYASQEIPSSTIPPPISVARGHVHHTSSQTSALGPYHTPSAHPYHPTTHAQATHTLHASQAQTPHPTLGDDPTYHTASLSSFGTVQLGSEEEMRTSAYVAVDPFGSNKTSSTLDIFLPVAHEHGPPSPLTTAHVIYPYSRRRTTAMVLLINTVTLSSTFLLRTLPRQLYLHLLLRLPWLYWSRVARIFEEARMAVPEIKKMALENVRQGIDPMALNGPYTMSPLYANLKVTWEGFIDSLLKEWKTLNIVSVLLLTAILTILQIESAAAEPITRNTAIASLICALMSLLYGCMYIIRFGTMKKIYKAAEWAEEAQATKTFFWWNVWVLLATPAIWLAWSLMFYITCIMAFVWRTSNGPTIVVILSPGTELAIRSSISGILALGAVCFVLILNTLRRYGDIMDRSFLDRVAKWVEERRLERGRSRSFVVDPQAGLPPPFIPFPQSPSRKRSHIPVATQPADDATARRASPSRLETSIQSSSKPIVHDFAPDPQGSPSGQGSYGGSPPKPIVRDFATEHVQRNPPAIRYNPYLTPIPVVPVRRDSTYPQKSDFASARPPTTDSFFKPVKVVDLRFQPAEMHPMPALLVQREFKKRKWEKFISEALVAWNGHIPLYQREPIGEWPYPLRPQDTVAALLEYWNLRYFNRRGTIAFLCQEFSTLFPESPMYAVYLVDSQAVTDGHPFVMEERFGPLPDGLLRIDIFDQFNIDGPRTRVAGTTSMKREEGRVHFDAGLVPTAITEPISSVNENLQPDTQSVVEIYTMSPITSPSTSPPTSPEIKGQQHNHGSAVPMAIIGERLENDLSPSRPRRTRSESGRDPRPHQHIPAPSMLEREGSSRDARRSSSISSMSDTAHHHQALLSRNELGERLRPRPTNDLIEDNLQSGQPDGSA</sequence>
<comment type="caution">
    <text evidence="3">The sequence shown here is derived from an EMBL/GenBank/DDBJ whole genome shotgun (WGS) entry which is preliminary data.</text>
</comment>
<dbReference type="OrthoDB" id="3062801at2759"/>
<accession>A0A369KB65</accession>
<keyword evidence="4" id="KW-1185">Reference proteome</keyword>
<evidence type="ECO:0000256" key="1">
    <source>
        <dbReference type="SAM" id="MobiDB-lite"/>
    </source>
</evidence>
<evidence type="ECO:0000256" key="2">
    <source>
        <dbReference type="SAM" id="Phobius"/>
    </source>
</evidence>
<feature type="compositionally biased region" description="Basic and acidic residues" evidence="1">
    <location>
        <begin position="913"/>
        <end position="924"/>
    </location>
</feature>
<name>A0A369KB65_HYPMA</name>
<feature type="region of interest" description="Disordered" evidence="1">
    <location>
        <begin position="1"/>
        <end position="40"/>
    </location>
</feature>
<keyword evidence="2" id="KW-1133">Transmembrane helix</keyword>
<feature type="transmembrane region" description="Helical" evidence="2">
    <location>
        <begin position="409"/>
        <end position="436"/>
    </location>
</feature>
<feature type="compositionally biased region" description="Polar residues" evidence="1">
    <location>
        <begin position="963"/>
        <end position="973"/>
    </location>
</feature>
<evidence type="ECO:0000313" key="4">
    <source>
        <dbReference type="Proteomes" id="UP000076154"/>
    </source>
</evidence>
<feature type="compositionally biased region" description="Basic and acidic residues" evidence="1">
    <location>
        <begin position="893"/>
        <end position="903"/>
    </location>
</feature>
<keyword evidence="2" id="KW-0812">Transmembrane</keyword>
<proteinExistence type="predicted"/>
<gene>
    <name evidence="3" type="ORF">Hypma_013948</name>
</gene>
<feature type="compositionally biased region" description="Basic and acidic residues" evidence="1">
    <location>
        <begin position="1"/>
        <end position="20"/>
    </location>
</feature>
<feature type="compositionally biased region" description="Basic and acidic residues" evidence="1">
    <location>
        <begin position="30"/>
        <end position="40"/>
    </location>
</feature>
<feature type="region of interest" description="Disordered" evidence="1">
    <location>
        <begin position="512"/>
        <end position="592"/>
    </location>
</feature>
<evidence type="ECO:0000313" key="3">
    <source>
        <dbReference type="EMBL" id="RDB30107.1"/>
    </source>
</evidence>
<feature type="compositionally biased region" description="Polar residues" evidence="1">
    <location>
        <begin position="555"/>
        <end position="565"/>
    </location>
</feature>